<evidence type="ECO:0000313" key="1">
    <source>
        <dbReference type="EMBL" id="QDH90731.1"/>
    </source>
</evidence>
<keyword evidence="2" id="KW-1185">Reference proteome</keyword>
<accession>A0A514DAW2</accession>
<name>A0A514DAW2_9MONO</name>
<dbReference type="Proteomes" id="UP000679963">
    <property type="component" value="Segment"/>
</dbReference>
<evidence type="ECO:0000313" key="2">
    <source>
        <dbReference type="Proteomes" id="UP000679963"/>
    </source>
</evidence>
<organism evidence="1 2">
    <name type="scientific">H4BulkLitter234 virus</name>
    <dbReference type="NCBI Taxonomy" id="2847102"/>
    <lineage>
        <taxon>Viruses</taxon>
        <taxon>Riboviria</taxon>
        <taxon>Orthornavirae</taxon>
        <taxon>Negarnaviricota</taxon>
        <taxon>Haploviricotina</taxon>
        <taxon>Monjiviricetes</taxon>
        <taxon>Mononegavirales</taxon>
        <taxon>Mymonaviridae</taxon>
        <taxon>Sclerotimonavirus</taxon>
        <taxon>Sclerotimonavirus terrae</taxon>
    </lineage>
</organism>
<proteinExistence type="predicted"/>
<gene>
    <name evidence="1" type="ORF">H4BulkLitter234_000004</name>
</gene>
<reference evidence="1 2" key="1">
    <citation type="submission" date="2019-05" db="EMBL/GenBank/DDBJ databases">
        <title>Metatranscriptomic reconstruction reveals RNA viruses with the potential to shape carbon cycling in soil.</title>
        <authorList>
            <person name="Starr E.P."/>
            <person name="Nuccio E."/>
            <person name="Pett-Ridge J."/>
            <person name="Banfield J.F."/>
            <person name="Firestone M.K."/>
        </authorList>
    </citation>
    <scope>NUCLEOTIDE SEQUENCE [LARGE SCALE GENOMIC DNA]</scope>
    <source>
        <strain evidence="1">H4_Bulk_Litter_23_scaffold_4</strain>
    </source>
</reference>
<dbReference type="EMBL" id="MN035745">
    <property type="protein sequence ID" value="QDH90731.1"/>
    <property type="molecule type" value="Genomic_RNA"/>
</dbReference>
<protein>
    <submittedName>
        <fullName evidence="1">Uncharacterized protein</fullName>
    </submittedName>
</protein>
<sequence>MQKVLGKRSTITSLHMPSNSFEKTLVSKQVFPLKMLFLPNLNKRYLNSE</sequence>